<dbReference type="InterPro" id="IPR036390">
    <property type="entry name" value="WH_DNA-bd_sf"/>
</dbReference>
<dbReference type="InterPro" id="IPR019887">
    <property type="entry name" value="Tscrpt_reg_AsnC/Lrp_C"/>
</dbReference>
<reference evidence="5 6" key="1">
    <citation type="submission" date="2015-09" db="EMBL/GenBank/DDBJ databases">
        <authorList>
            <consortium name="Swine Surveillance"/>
        </authorList>
    </citation>
    <scope>NUCLEOTIDE SEQUENCE [LARGE SCALE GENOMIC DNA]</scope>
    <source>
        <strain evidence="5 6">CECT 7557</strain>
    </source>
</reference>
<evidence type="ECO:0000256" key="3">
    <source>
        <dbReference type="ARBA" id="ARBA00023163"/>
    </source>
</evidence>
<dbReference type="InterPro" id="IPR011991">
    <property type="entry name" value="ArsR-like_HTH"/>
</dbReference>
<dbReference type="Gene3D" id="1.10.10.10">
    <property type="entry name" value="Winged helix-like DNA-binding domain superfamily/Winged helix DNA-binding domain"/>
    <property type="match status" value="1"/>
</dbReference>
<dbReference type="PROSITE" id="PS50956">
    <property type="entry name" value="HTH_ASNC_2"/>
    <property type="match status" value="1"/>
</dbReference>
<name>A0A0P1GFJ4_9RHOB</name>
<dbReference type="PRINTS" id="PR00033">
    <property type="entry name" value="HTHASNC"/>
</dbReference>
<dbReference type="SUPFAM" id="SSF46785">
    <property type="entry name" value="Winged helix' DNA-binding domain"/>
    <property type="match status" value="1"/>
</dbReference>
<evidence type="ECO:0000313" key="6">
    <source>
        <dbReference type="Proteomes" id="UP000052022"/>
    </source>
</evidence>
<proteinExistence type="predicted"/>
<dbReference type="SMART" id="SM00344">
    <property type="entry name" value="HTH_ASNC"/>
    <property type="match status" value="1"/>
</dbReference>
<evidence type="ECO:0000256" key="2">
    <source>
        <dbReference type="ARBA" id="ARBA00023125"/>
    </source>
</evidence>
<dbReference type="InterPro" id="IPR000485">
    <property type="entry name" value="AsnC-type_HTH_dom"/>
</dbReference>
<protein>
    <submittedName>
        <fullName evidence="5">Leucine-responsive regulatory protein</fullName>
    </submittedName>
</protein>
<keyword evidence="6" id="KW-1185">Reference proteome</keyword>
<organism evidence="5 6">
    <name type="scientific">Tritonibacter multivorans</name>
    <dbReference type="NCBI Taxonomy" id="928856"/>
    <lineage>
        <taxon>Bacteria</taxon>
        <taxon>Pseudomonadati</taxon>
        <taxon>Pseudomonadota</taxon>
        <taxon>Alphaproteobacteria</taxon>
        <taxon>Rhodobacterales</taxon>
        <taxon>Paracoccaceae</taxon>
        <taxon>Tritonibacter</taxon>
    </lineage>
</organism>
<dbReference type="GO" id="GO:0043565">
    <property type="term" value="F:sequence-specific DNA binding"/>
    <property type="evidence" value="ECO:0007669"/>
    <property type="project" value="InterPro"/>
</dbReference>
<sequence length="156" mass="17744">MEKILDHIDRKIISALQRNGRLRMADLSEQVGLSPTPCARRVAQLEDAGLIQGYSARVDQAALGFSVTIFVMVELERQSRDTLKEFEAAVRALDQVMECHLMTGSRDILLRVVAASLADFDRFLEEELMRVPGIRNMRSSFTLRTMVQRQELPLRP</sequence>
<dbReference type="Proteomes" id="UP000052022">
    <property type="component" value="Unassembled WGS sequence"/>
</dbReference>
<dbReference type="SUPFAM" id="SSF54909">
    <property type="entry name" value="Dimeric alpha+beta barrel"/>
    <property type="match status" value="1"/>
</dbReference>
<dbReference type="Pfam" id="PF01037">
    <property type="entry name" value="AsnC_trans_reg"/>
    <property type="match status" value="1"/>
</dbReference>
<dbReference type="GO" id="GO:0005829">
    <property type="term" value="C:cytosol"/>
    <property type="evidence" value="ECO:0007669"/>
    <property type="project" value="TreeGrafter"/>
</dbReference>
<dbReference type="Pfam" id="PF13412">
    <property type="entry name" value="HTH_24"/>
    <property type="match status" value="1"/>
</dbReference>
<keyword evidence="1" id="KW-0805">Transcription regulation</keyword>
<gene>
    <name evidence="5" type="primary">lrp_12</name>
    <name evidence="5" type="ORF">TRM7557_02981</name>
</gene>
<dbReference type="GO" id="GO:0043200">
    <property type="term" value="P:response to amino acid"/>
    <property type="evidence" value="ECO:0007669"/>
    <property type="project" value="TreeGrafter"/>
</dbReference>
<dbReference type="InterPro" id="IPR019888">
    <property type="entry name" value="Tscrpt_reg_AsnC-like"/>
</dbReference>
<feature type="domain" description="HTH asnC-type" evidence="4">
    <location>
        <begin position="5"/>
        <end position="66"/>
    </location>
</feature>
<dbReference type="CDD" id="cd00090">
    <property type="entry name" value="HTH_ARSR"/>
    <property type="match status" value="1"/>
</dbReference>
<evidence type="ECO:0000259" key="4">
    <source>
        <dbReference type="PROSITE" id="PS50956"/>
    </source>
</evidence>
<dbReference type="GO" id="GO:0006355">
    <property type="term" value="P:regulation of DNA-templated transcription"/>
    <property type="evidence" value="ECO:0007669"/>
    <property type="project" value="UniProtKB-ARBA"/>
</dbReference>
<keyword evidence="2" id="KW-0238">DNA-binding</keyword>
<evidence type="ECO:0000313" key="5">
    <source>
        <dbReference type="EMBL" id="CUH80568.1"/>
    </source>
</evidence>
<dbReference type="InterPro" id="IPR036388">
    <property type="entry name" value="WH-like_DNA-bd_sf"/>
</dbReference>
<dbReference type="AlphaFoldDB" id="A0A0P1GFJ4"/>
<dbReference type="InterPro" id="IPR011008">
    <property type="entry name" value="Dimeric_a/b-barrel"/>
</dbReference>
<dbReference type="STRING" id="928856.SAMN04488049_104265"/>
<dbReference type="PANTHER" id="PTHR30154">
    <property type="entry name" value="LEUCINE-RESPONSIVE REGULATORY PROTEIN"/>
    <property type="match status" value="1"/>
</dbReference>
<dbReference type="EMBL" id="CYSD01000039">
    <property type="protein sequence ID" value="CUH80568.1"/>
    <property type="molecule type" value="Genomic_DNA"/>
</dbReference>
<dbReference type="Gene3D" id="3.30.70.920">
    <property type="match status" value="1"/>
</dbReference>
<dbReference type="PANTHER" id="PTHR30154:SF34">
    <property type="entry name" value="TRANSCRIPTIONAL REGULATOR AZLB"/>
    <property type="match status" value="1"/>
</dbReference>
<keyword evidence="3" id="KW-0804">Transcription</keyword>
<accession>A0A0P1GFJ4</accession>
<evidence type="ECO:0000256" key="1">
    <source>
        <dbReference type="ARBA" id="ARBA00023015"/>
    </source>
</evidence>